<dbReference type="EMBL" id="PCVM01000072">
    <property type="protein sequence ID" value="PIQ73322.1"/>
    <property type="molecule type" value="Genomic_DNA"/>
</dbReference>
<evidence type="ECO:0000256" key="1">
    <source>
        <dbReference type="ARBA" id="ARBA00008777"/>
    </source>
</evidence>
<dbReference type="AlphaFoldDB" id="A0A2M6ITX2"/>
<evidence type="ECO:0000256" key="2">
    <source>
        <dbReference type="ARBA" id="ARBA00022980"/>
    </source>
</evidence>
<reference evidence="5 6" key="1">
    <citation type="submission" date="2017-09" db="EMBL/GenBank/DDBJ databases">
        <title>Depth-based differentiation of microbial function through sediment-hosted aquifers and enrichment of novel symbionts in the deep terrestrial subsurface.</title>
        <authorList>
            <person name="Probst A.J."/>
            <person name="Ladd B."/>
            <person name="Jarett J.K."/>
            <person name="Geller-Mcgrath D.E."/>
            <person name="Sieber C.M."/>
            <person name="Emerson J.B."/>
            <person name="Anantharaman K."/>
            <person name="Thomas B.C."/>
            <person name="Malmstrom R."/>
            <person name="Stieglmeier M."/>
            <person name="Klingl A."/>
            <person name="Woyke T."/>
            <person name="Ryan C.M."/>
            <person name="Banfield J.F."/>
        </authorList>
    </citation>
    <scope>NUCLEOTIDE SEQUENCE [LARGE SCALE GENOMIC DNA]</scope>
    <source>
        <strain evidence="5">CG11_big_fil_rev_8_21_14_0_20_36_8</strain>
    </source>
</reference>
<proteinExistence type="inferred from homology"/>
<dbReference type="GO" id="GO:0015934">
    <property type="term" value="C:large ribosomal subunit"/>
    <property type="evidence" value="ECO:0007669"/>
    <property type="project" value="TreeGrafter"/>
</dbReference>
<dbReference type="GO" id="GO:0006412">
    <property type="term" value="P:translation"/>
    <property type="evidence" value="ECO:0007669"/>
    <property type="project" value="InterPro"/>
</dbReference>
<keyword evidence="2" id="KW-0689">Ribosomal protein</keyword>
<dbReference type="Proteomes" id="UP000231056">
    <property type="component" value="Unassembled WGS sequence"/>
</dbReference>
<dbReference type="SUPFAM" id="SSF64263">
    <property type="entry name" value="Prokaryotic ribosomal protein L17"/>
    <property type="match status" value="1"/>
</dbReference>
<dbReference type="GO" id="GO:0003735">
    <property type="term" value="F:structural constituent of ribosome"/>
    <property type="evidence" value="ECO:0007669"/>
    <property type="project" value="InterPro"/>
</dbReference>
<evidence type="ECO:0000313" key="6">
    <source>
        <dbReference type="Proteomes" id="UP000231056"/>
    </source>
</evidence>
<accession>A0A2M6ITX2</accession>
<organism evidence="5 6">
    <name type="scientific">Candidatus Roizmanbacteria bacterium CG11_big_fil_rev_8_21_14_0_20_36_8</name>
    <dbReference type="NCBI Taxonomy" id="1974856"/>
    <lineage>
        <taxon>Bacteria</taxon>
        <taxon>Candidatus Roizmaniibacteriota</taxon>
    </lineage>
</organism>
<dbReference type="InterPro" id="IPR000456">
    <property type="entry name" value="Ribosomal_bL17"/>
</dbReference>
<keyword evidence="3" id="KW-0687">Ribonucleoprotein</keyword>
<sequence>MKHQVKNTKFHSGVDSNQMIVRKLMKNFLRRSTVVTTHLKGKVLKMNIDRIVSKSRTFTQSNKNVLLKYFPEPEYIKVLFEQVGPAVKDIAGGYVRIIKLGIRENDGASMVRVEWAHPVVIDWEQKPKAKTKAKIAAKNVIETVKNAEVKKLKAKKVVKA</sequence>
<evidence type="ECO:0000313" key="5">
    <source>
        <dbReference type="EMBL" id="PIQ73322.1"/>
    </source>
</evidence>
<dbReference type="Pfam" id="PF01196">
    <property type="entry name" value="Ribosomal_L17"/>
    <property type="match status" value="1"/>
</dbReference>
<name>A0A2M6ITX2_9BACT</name>
<dbReference type="InterPro" id="IPR036373">
    <property type="entry name" value="Ribosomal_bL17_sf"/>
</dbReference>
<evidence type="ECO:0000256" key="3">
    <source>
        <dbReference type="ARBA" id="ARBA00023274"/>
    </source>
</evidence>
<comment type="similarity">
    <text evidence="1">Belongs to the bacterial ribosomal protein bL17 family.</text>
</comment>
<protein>
    <recommendedName>
        <fullName evidence="4">50S ribosomal protein L17</fullName>
    </recommendedName>
</protein>
<dbReference type="Gene3D" id="3.90.1030.10">
    <property type="entry name" value="Ribosomal protein L17"/>
    <property type="match status" value="1"/>
</dbReference>
<gene>
    <name evidence="5" type="ORF">COV58_03150</name>
</gene>
<comment type="caution">
    <text evidence="5">The sequence shown here is derived from an EMBL/GenBank/DDBJ whole genome shotgun (WGS) entry which is preliminary data.</text>
</comment>
<dbReference type="PANTHER" id="PTHR14413:SF16">
    <property type="entry name" value="LARGE RIBOSOMAL SUBUNIT PROTEIN BL17M"/>
    <property type="match status" value="1"/>
</dbReference>
<evidence type="ECO:0000256" key="4">
    <source>
        <dbReference type="ARBA" id="ARBA00035494"/>
    </source>
</evidence>
<dbReference type="PANTHER" id="PTHR14413">
    <property type="entry name" value="RIBOSOMAL PROTEIN L17"/>
    <property type="match status" value="1"/>
</dbReference>